<dbReference type="SUPFAM" id="SSF48431">
    <property type="entry name" value="Lipovitellin-phosvitin complex, superhelical domain"/>
    <property type="match status" value="1"/>
</dbReference>
<dbReference type="GO" id="GO:0005783">
    <property type="term" value="C:endoplasmic reticulum"/>
    <property type="evidence" value="ECO:0007669"/>
    <property type="project" value="UniProtKB-SubCell"/>
</dbReference>
<dbReference type="GO" id="GO:0042157">
    <property type="term" value="P:lipoprotein metabolic process"/>
    <property type="evidence" value="ECO:0007669"/>
    <property type="project" value="TreeGrafter"/>
</dbReference>
<dbReference type="GO" id="GO:0005794">
    <property type="term" value="C:Golgi apparatus"/>
    <property type="evidence" value="ECO:0007669"/>
    <property type="project" value="TreeGrafter"/>
</dbReference>
<reference evidence="7 8" key="1">
    <citation type="submission" date="2019-09" db="EMBL/GenBank/DDBJ databases">
        <title>Bird 10,000 Genomes (B10K) Project - Family phase.</title>
        <authorList>
            <person name="Zhang G."/>
        </authorList>
    </citation>
    <scope>NUCLEOTIDE SEQUENCE [LARGE SCALE GENOMIC DNA]</scope>
    <source>
        <strain evidence="7">B10K-DU-001-24</strain>
        <tissue evidence="7">Muscle</tissue>
    </source>
</reference>
<dbReference type="PANTHER" id="PTHR13024:SF2">
    <property type="entry name" value="MICROSOMAL TRIGLYCERIDE TRANSFER PROTEIN-LIKE"/>
    <property type="match status" value="1"/>
</dbReference>
<evidence type="ECO:0000256" key="2">
    <source>
        <dbReference type="ARBA" id="ARBA00022448"/>
    </source>
</evidence>
<dbReference type="GO" id="GO:0016323">
    <property type="term" value="C:basolateral plasma membrane"/>
    <property type="evidence" value="ECO:0007669"/>
    <property type="project" value="TreeGrafter"/>
</dbReference>
<accession>A0A7K9CKB1</accession>
<dbReference type="InterPro" id="IPR039988">
    <property type="entry name" value="MTTP"/>
</dbReference>
<evidence type="ECO:0000256" key="1">
    <source>
        <dbReference type="ARBA" id="ARBA00004240"/>
    </source>
</evidence>
<evidence type="ECO:0000313" key="7">
    <source>
        <dbReference type="EMBL" id="NXG52539.1"/>
    </source>
</evidence>
<organism evidence="7 8">
    <name type="scientific">Psilopogon haemacephalus</name>
    <name type="common">coppersmith barbet</name>
    <dbReference type="NCBI Taxonomy" id="2585815"/>
    <lineage>
        <taxon>Eukaryota</taxon>
        <taxon>Metazoa</taxon>
        <taxon>Chordata</taxon>
        <taxon>Craniata</taxon>
        <taxon>Vertebrata</taxon>
        <taxon>Euteleostomi</taxon>
        <taxon>Archelosauria</taxon>
        <taxon>Archosauria</taxon>
        <taxon>Dinosauria</taxon>
        <taxon>Saurischia</taxon>
        <taxon>Theropoda</taxon>
        <taxon>Coelurosauria</taxon>
        <taxon>Aves</taxon>
        <taxon>Neognathae</taxon>
        <taxon>Neoaves</taxon>
        <taxon>Telluraves</taxon>
        <taxon>Coraciimorphae</taxon>
        <taxon>Piciformes</taxon>
        <taxon>Megalaimidae</taxon>
        <taxon>Psilopogon</taxon>
    </lineage>
</organism>
<dbReference type="Gene3D" id="1.25.10.20">
    <property type="entry name" value="Vitellinogen, superhelical"/>
    <property type="match status" value="1"/>
</dbReference>
<dbReference type="PANTHER" id="PTHR13024">
    <property type="entry name" value="MICROSOMAL TRIGLYCERIDE TRANSFER PROTEIN, LARGE SUBUNIT"/>
    <property type="match status" value="1"/>
</dbReference>
<keyword evidence="4" id="KW-0256">Endoplasmic reticulum</keyword>
<evidence type="ECO:0000313" key="8">
    <source>
        <dbReference type="Proteomes" id="UP000574528"/>
    </source>
</evidence>
<feature type="non-terminal residue" evidence="7">
    <location>
        <position position="1"/>
    </location>
</feature>
<dbReference type="Proteomes" id="UP000574528">
    <property type="component" value="Unassembled WGS sequence"/>
</dbReference>
<dbReference type="OrthoDB" id="5865932at2759"/>
<dbReference type="Pfam" id="PF19444">
    <property type="entry name" value="MTP_lip_bd"/>
    <property type="match status" value="1"/>
</dbReference>
<dbReference type="InterPro" id="IPR001747">
    <property type="entry name" value="Vitellogenin_N"/>
</dbReference>
<feature type="non-terminal residue" evidence="7">
    <location>
        <position position="483"/>
    </location>
</feature>
<dbReference type="AlphaFoldDB" id="A0A7K9CKB1"/>
<proteinExistence type="predicted"/>
<dbReference type="EMBL" id="VWZI01021442">
    <property type="protein sequence ID" value="NXG52539.1"/>
    <property type="molecule type" value="Genomic_DNA"/>
</dbReference>
<feature type="domain" description="MTP large subunit lipid-binding" evidence="6">
    <location>
        <begin position="237"/>
        <end position="483"/>
    </location>
</feature>
<comment type="subcellular location">
    <subcellularLocation>
        <location evidence="1">Endoplasmic reticulum</location>
    </subcellularLocation>
</comment>
<dbReference type="GO" id="GO:0008289">
    <property type="term" value="F:lipid binding"/>
    <property type="evidence" value="ECO:0007669"/>
    <property type="project" value="InterPro"/>
</dbReference>
<evidence type="ECO:0000256" key="3">
    <source>
        <dbReference type="ARBA" id="ARBA00022729"/>
    </source>
</evidence>
<sequence>PFVVEAAVAAQSVASLAALSDFLNFDKDPRLLLEKFLYAAAFSPRPSGELLRLVSDKLDGKHLAPEVQETGIVAMGSLIGKLCQQKLCGLQQEVERGVETILKRLRAAQQESEVVIYLLALGNAALPRTIPTLLAHAEEGPAAVATAAVSALRRFSAQHISGKVKRAMRRIFHEKQRSYEKTCRLAAAEVLLHNEPLPMDIINILLATKEMETEMATLLLLKVRNDLHADHHPARKIVKDILRDPRINNYHIFSKAGISSSFSGPLTVTQDLLSTFGLDLLFLEGGFLRKSISDFSLLSRGQQLRVAQVTIEAQGMESMLGENVLEGEEEPELMAGMSAIFFDVQLRPIVFFQGYTDLMAKVLLSSGEPTSVVKGNLLLMDHHQVIPLQSGLQVTIKLQGGLGLDISADVDVNIWEQELKTSINTRGSLTIDFQAELDAPFLQATLRSQTEVETSIHLDTMLRFSGSPVLMCLQLREEQVPYR</sequence>
<gene>
    <name evidence="7" type="primary">Mttp_1</name>
    <name evidence="7" type="ORF">PSIHAE_R03822</name>
</gene>
<comment type="caution">
    <text evidence="7">The sequence shown here is derived from an EMBL/GenBank/DDBJ whole genome shotgun (WGS) entry which is preliminary data.</text>
</comment>
<keyword evidence="2" id="KW-0813">Transport</keyword>
<evidence type="ECO:0000256" key="4">
    <source>
        <dbReference type="ARBA" id="ARBA00022824"/>
    </source>
</evidence>
<evidence type="ECO:0000259" key="6">
    <source>
        <dbReference type="Pfam" id="PF19444"/>
    </source>
</evidence>
<keyword evidence="8" id="KW-1185">Reference proteome</keyword>
<protein>
    <submittedName>
        <fullName evidence="7">MTP protein</fullName>
    </submittedName>
</protein>
<dbReference type="Pfam" id="PF01347">
    <property type="entry name" value="Vitellogenin_N"/>
    <property type="match status" value="1"/>
</dbReference>
<dbReference type="InterPro" id="IPR045811">
    <property type="entry name" value="MTP_lip-bd"/>
</dbReference>
<evidence type="ECO:0000259" key="5">
    <source>
        <dbReference type="Pfam" id="PF01347"/>
    </source>
</evidence>
<dbReference type="InterPro" id="IPR011030">
    <property type="entry name" value="Lipovitellin_superhlx_dom"/>
</dbReference>
<name>A0A7K9CKB1_9PICI</name>
<keyword evidence="3" id="KW-0732">Signal</keyword>
<dbReference type="GO" id="GO:0005548">
    <property type="term" value="F:phospholipid transporter activity"/>
    <property type="evidence" value="ECO:0007669"/>
    <property type="project" value="InterPro"/>
</dbReference>
<feature type="domain" description="Vitellogenin" evidence="5">
    <location>
        <begin position="6"/>
        <end position="209"/>
    </location>
</feature>